<evidence type="ECO:0000313" key="2">
    <source>
        <dbReference type="Proteomes" id="UP000306509"/>
    </source>
</evidence>
<dbReference type="RefSeq" id="WP_138001507.1">
    <property type="nucleotide sequence ID" value="NZ_QGQD01000002.1"/>
</dbReference>
<proteinExistence type="predicted"/>
<dbReference type="EMBL" id="QGQD01000002">
    <property type="protein sequence ID" value="TLD02960.1"/>
    <property type="molecule type" value="Genomic_DNA"/>
</dbReference>
<gene>
    <name evidence="1" type="ORF">DSM106044_00117</name>
</gene>
<keyword evidence="2" id="KW-1185">Reference proteome</keyword>
<name>A0A4U8QCW4_9FIRM</name>
<evidence type="ECO:0000313" key="1">
    <source>
        <dbReference type="EMBL" id="TLD02960.1"/>
    </source>
</evidence>
<dbReference type="Proteomes" id="UP000306509">
    <property type="component" value="Unassembled WGS sequence"/>
</dbReference>
<organism evidence="1 2">
    <name type="scientific">Robinsoniella peoriensis</name>
    <dbReference type="NCBI Taxonomy" id="180332"/>
    <lineage>
        <taxon>Bacteria</taxon>
        <taxon>Bacillati</taxon>
        <taxon>Bacillota</taxon>
        <taxon>Clostridia</taxon>
        <taxon>Lachnospirales</taxon>
        <taxon>Lachnospiraceae</taxon>
        <taxon>Robinsoniella</taxon>
    </lineage>
</organism>
<reference evidence="1 2" key="1">
    <citation type="journal article" date="2019" name="Anaerobe">
        <title>Detection of Robinsoniella peoriensis in multiple bone samples of a trauma patient.</title>
        <authorList>
            <person name="Schrottner P."/>
            <person name="Hartwich K."/>
            <person name="Bunk B."/>
            <person name="Schober I."/>
            <person name="Helbig S."/>
            <person name="Rudolph W.W."/>
            <person name="Gunzer F."/>
        </authorList>
    </citation>
    <scope>NUCLEOTIDE SEQUENCE [LARGE SCALE GENOMIC DNA]</scope>
    <source>
        <strain evidence="1 2">DSM 106044</strain>
    </source>
</reference>
<dbReference type="AlphaFoldDB" id="A0A4U8QCW4"/>
<comment type="caution">
    <text evidence="1">The sequence shown here is derived from an EMBL/GenBank/DDBJ whole genome shotgun (WGS) entry which is preliminary data.</text>
</comment>
<protein>
    <submittedName>
        <fullName evidence="1">Uncharacterized protein</fullName>
    </submittedName>
</protein>
<sequence>MAELRGSPERAKAYFIKAREAYGSHLQPEDKEMKLMVDLIQNTEVAIQFKKIEEKSGKVLIRLN</sequence>
<accession>A0A4U8QCW4</accession>